<dbReference type="AlphaFoldDB" id="A0A0C3S6Z2"/>
<name>A0A0C3S6Z2_PHLG1</name>
<reference evidence="3 4" key="1">
    <citation type="journal article" date="2014" name="PLoS Genet.">
        <title>Analysis of the Phlebiopsis gigantea genome, transcriptome and secretome provides insight into its pioneer colonization strategies of wood.</title>
        <authorList>
            <person name="Hori C."/>
            <person name="Ishida T."/>
            <person name="Igarashi K."/>
            <person name="Samejima M."/>
            <person name="Suzuki H."/>
            <person name="Master E."/>
            <person name="Ferreira P."/>
            <person name="Ruiz-Duenas F.J."/>
            <person name="Held B."/>
            <person name="Canessa P."/>
            <person name="Larrondo L.F."/>
            <person name="Schmoll M."/>
            <person name="Druzhinina I.S."/>
            <person name="Kubicek C.P."/>
            <person name="Gaskell J.A."/>
            <person name="Kersten P."/>
            <person name="St John F."/>
            <person name="Glasner J."/>
            <person name="Sabat G."/>
            <person name="Splinter BonDurant S."/>
            <person name="Syed K."/>
            <person name="Yadav J."/>
            <person name="Mgbeahuruike A.C."/>
            <person name="Kovalchuk A."/>
            <person name="Asiegbu F.O."/>
            <person name="Lackner G."/>
            <person name="Hoffmeister D."/>
            <person name="Rencoret J."/>
            <person name="Gutierrez A."/>
            <person name="Sun H."/>
            <person name="Lindquist E."/>
            <person name="Barry K."/>
            <person name="Riley R."/>
            <person name="Grigoriev I.V."/>
            <person name="Henrissat B."/>
            <person name="Kues U."/>
            <person name="Berka R.M."/>
            <person name="Martinez A.T."/>
            <person name="Covert S.F."/>
            <person name="Blanchette R.A."/>
            <person name="Cullen D."/>
        </authorList>
    </citation>
    <scope>NUCLEOTIDE SEQUENCE [LARGE SCALE GENOMIC DNA]</scope>
    <source>
        <strain evidence="3 4">11061_1 CR5-6</strain>
    </source>
</reference>
<dbReference type="Proteomes" id="UP000053257">
    <property type="component" value="Unassembled WGS sequence"/>
</dbReference>
<accession>A0A0C3S6Z2</accession>
<evidence type="ECO:0008006" key="5">
    <source>
        <dbReference type="Google" id="ProtNLM"/>
    </source>
</evidence>
<dbReference type="STRING" id="745531.A0A0C3S6Z2"/>
<feature type="transmembrane region" description="Helical" evidence="2">
    <location>
        <begin position="158"/>
        <end position="179"/>
    </location>
</feature>
<keyword evidence="2" id="KW-0812">Transmembrane</keyword>
<feature type="transmembrane region" description="Helical" evidence="2">
    <location>
        <begin position="118"/>
        <end position="138"/>
    </location>
</feature>
<protein>
    <recommendedName>
        <fullName evidence="5">Transmembrane protein</fullName>
    </recommendedName>
</protein>
<dbReference type="HOGENOM" id="CLU_059054_1_1_1"/>
<evidence type="ECO:0000256" key="1">
    <source>
        <dbReference type="SAM" id="MobiDB-lite"/>
    </source>
</evidence>
<keyword evidence="2" id="KW-1133">Transmembrane helix</keyword>
<gene>
    <name evidence="3" type="ORF">PHLGIDRAFT_98489</name>
</gene>
<feature type="transmembrane region" description="Helical" evidence="2">
    <location>
        <begin position="20"/>
        <end position="41"/>
    </location>
</feature>
<proteinExistence type="predicted"/>
<feature type="compositionally biased region" description="Basic residues" evidence="1">
    <location>
        <begin position="329"/>
        <end position="339"/>
    </location>
</feature>
<dbReference type="OrthoDB" id="3197626at2759"/>
<feature type="transmembrane region" description="Helical" evidence="2">
    <location>
        <begin position="53"/>
        <end position="74"/>
    </location>
</feature>
<keyword evidence="2" id="KW-0472">Membrane</keyword>
<evidence type="ECO:0000256" key="2">
    <source>
        <dbReference type="SAM" id="Phobius"/>
    </source>
</evidence>
<organism evidence="3 4">
    <name type="scientific">Phlebiopsis gigantea (strain 11061_1 CR5-6)</name>
    <name type="common">White-rot fungus</name>
    <name type="synonym">Peniophora gigantea</name>
    <dbReference type="NCBI Taxonomy" id="745531"/>
    <lineage>
        <taxon>Eukaryota</taxon>
        <taxon>Fungi</taxon>
        <taxon>Dikarya</taxon>
        <taxon>Basidiomycota</taxon>
        <taxon>Agaricomycotina</taxon>
        <taxon>Agaricomycetes</taxon>
        <taxon>Polyporales</taxon>
        <taxon>Phanerochaetaceae</taxon>
        <taxon>Phlebiopsis</taxon>
    </lineage>
</organism>
<feature type="region of interest" description="Disordered" evidence="1">
    <location>
        <begin position="312"/>
        <end position="371"/>
    </location>
</feature>
<evidence type="ECO:0000313" key="4">
    <source>
        <dbReference type="Proteomes" id="UP000053257"/>
    </source>
</evidence>
<sequence>MPDWNSPAELAVEGAAFAKFMHALAGLYFWEFATSLDFDWAFITGKKKLHWPLIFYFLDRYLLFFAMIGILIALDVTTEVNCQVLYTFNQLVGDAAVGLASINLAIRTMALWSEKMFIVIPLVIIILGHWSLILQGVLLKAEWEPGTGCVITKTNTTILAATFIYSMCFDLVVLVLSAIKLAFGEGQRSQLMDMLFRDGLVYFMIAFIANLLATIFMLLNLSSIMSVIFNVPAAVASTIVACRAVRRLNRWSSAGPEVLYVPHLRANTHLPADFRPAAQARAQTGPSPSAQTLSLAETAVCHTRMVGRSPTASTCRYVRSSSSASHPTHSSRRWRRLLSRRTANPRPPRRRSPTLKTSRSARTSSVRHTKN</sequence>
<evidence type="ECO:0000313" key="3">
    <source>
        <dbReference type="EMBL" id="KIP12126.1"/>
    </source>
</evidence>
<feature type="compositionally biased region" description="Low complexity" evidence="1">
    <location>
        <begin position="319"/>
        <end position="328"/>
    </location>
</feature>
<feature type="transmembrane region" description="Helical" evidence="2">
    <location>
        <begin position="86"/>
        <end position="106"/>
    </location>
</feature>
<feature type="transmembrane region" description="Helical" evidence="2">
    <location>
        <begin position="224"/>
        <end position="245"/>
    </location>
</feature>
<feature type="transmembrane region" description="Helical" evidence="2">
    <location>
        <begin position="200"/>
        <end position="218"/>
    </location>
</feature>
<dbReference type="EMBL" id="KN840441">
    <property type="protein sequence ID" value="KIP12126.1"/>
    <property type="molecule type" value="Genomic_DNA"/>
</dbReference>
<keyword evidence="4" id="KW-1185">Reference proteome</keyword>